<reference evidence="1" key="1">
    <citation type="submission" date="2023-11" db="EMBL/GenBank/DDBJ databases">
        <authorList>
            <person name="Poullet M."/>
        </authorList>
    </citation>
    <scope>NUCLEOTIDE SEQUENCE</scope>
    <source>
        <strain evidence="1">E1834</strain>
    </source>
</reference>
<dbReference type="Proteomes" id="UP001497535">
    <property type="component" value="Unassembled WGS sequence"/>
</dbReference>
<keyword evidence="2" id="KW-1185">Reference proteome</keyword>
<protein>
    <submittedName>
        <fullName evidence="1">Uncharacterized protein</fullName>
    </submittedName>
</protein>
<evidence type="ECO:0000313" key="2">
    <source>
        <dbReference type="Proteomes" id="UP001497535"/>
    </source>
</evidence>
<proteinExistence type="predicted"/>
<organism evidence="1 2">
    <name type="scientific">Meloidogyne enterolobii</name>
    <name type="common">Root-knot nematode worm</name>
    <name type="synonym">Meloidogyne mayaguensis</name>
    <dbReference type="NCBI Taxonomy" id="390850"/>
    <lineage>
        <taxon>Eukaryota</taxon>
        <taxon>Metazoa</taxon>
        <taxon>Ecdysozoa</taxon>
        <taxon>Nematoda</taxon>
        <taxon>Chromadorea</taxon>
        <taxon>Rhabditida</taxon>
        <taxon>Tylenchina</taxon>
        <taxon>Tylenchomorpha</taxon>
        <taxon>Tylenchoidea</taxon>
        <taxon>Meloidogynidae</taxon>
        <taxon>Meloidogyninae</taxon>
        <taxon>Meloidogyne</taxon>
    </lineage>
</organism>
<sequence>MEGIEVKIVSQRGIVKSRRKKSIKYIYGQQLLRSNRKKIFFIQSSGNFYKKGEGIEGV</sequence>
<name>A0ACB0YK86_MELEN</name>
<comment type="caution">
    <text evidence="1">The sequence shown here is derived from an EMBL/GenBank/DDBJ whole genome shotgun (WGS) entry which is preliminary data.</text>
</comment>
<gene>
    <name evidence="1" type="ORF">MENTE1834_LOCUS13408</name>
</gene>
<accession>A0ACB0YK86</accession>
<dbReference type="EMBL" id="CAVMJV010000014">
    <property type="protein sequence ID" value="CAK5050767.1"/>
    <property type="molecule type" value="Genomic_DNA"/>
</dbReference>
<evidence type="ECO:0000313" key="1">
    <source>
        <dbReference type="EMBL" id="CAK5050767.1"/>
    </source>
</evidence>